<protein>
    <submittedName>
        <fullName evidence="1">DUF3987 domain-containing protein</fullName>
    </submittedName>
</protein>
<evidence type="ECO:0000313" key="1">
    <source>
        <dbReference type="EMBL" id="QFU16566.1"/>
    </source>
</evidence>
<name>A0A5P9JY40_9HYPH</name>
<accession>A0A5P9JY40</accession>
<dbReference type="InterPro" id="IPR025048">
    <property type="entry name" value="DUF3987"/>
</dbReference>
<keyword evidence="2" id="KW-1185">Reference proteome</keyword>
<organism evidence="1 2">
    <name type="scientific">Microvirga thermotolerans</name>
    <dbReference type="NCBI Taxonomy" id="2651334"/>
    <lineage>
        <taxon>Bacteria</taxon>
        <taxon>Pseudomonadati</taxon>
        <taxon>Pseudomonadota</taxon>
        <taxon>Alphaproteobacteria</taxon>
        <taxon>Hyphomicrobiales</taxon>
        <taxon>Methylobacteriaceae</taxon>
        <taxon>Microvirga</taxon>
    </lineage>
</organism>
<evidence type="ECO:0000313" key="2">
    <source>
        <dbReference type="Proteomes" id="UP000325614"/>
    </source>
</evidence>
<dbReference type="Pfam" id="PF13148">
    <property type="entry name" value="DUF3987"/>
    <property type="match status" value="1"/>
</dbReference>
<dbReference type="AlphaFoldDB" id="A0A5P9JY40"/>
<dbReference type="KEGG" id="mico:GDR74_10185"/>
<reference evidence="1 2" key="1">
    <citation type="submission" date="2019-10" db="EMBL/GenBank/DDBJ databases">
        <title>Isolation, Identification of Microvirga thermotolerans HR1, a novel thermophilic bacterium and Comparative Genomics of the genus Microvirga.</title>
        <authorList>
            <person name="Li J."/>
            <person name="Zhang W."/>
            <person name="Lin M."/>
            <person name="Wang J."/>
        </authorList>
    </citation>
    <scope>NUCLEOTIDE SEQUENCE [LARGE SCALE GENOMIC DNA]</scope>
    <source>
        <strain evidence="1 2">HR1</strain>
    </source>
</reference>
<dbReference type="Proteomes" id="UP000325614">
    <property type="component" value="Chromosome"/>
</dbReference>
<dbReference type="EMBL" id="CP045423">
    <property type="protein sequence ID" value="QFU16566.1"/>
    <property type="molecule type" value="Genomic_DNA"/>
</dbReference>
<gene>
    <name evidence="1" type="ORF">GDR74_10185</name>
</gene>
<sequence length="610" mass="66758">MGARSEMTSPFSTRAASERRKRPFALAAFKSALAAALFNDRLAELDMCQHDSFIEKLVGIFADVGALRAAGHIDDDEANGVFADVKKFAVGVNIPLSLSDEERVLTTYQGSADRPLENAFPRPEEGPFRNDDFRPPFPVDVLPEPFWTFAHDTALNSGLSLDYLCAGVLSAAAAAMGRARVATTVLGTGYEQPPILWLACIGTSAAAKTPALGFSKKMLQAVEASLAPDNEDRKLAWKSRKAAADAARKQYEEQVKRAVGEGLPPPMMTADALEVPPLVKERIIINDPTPEAVIQICSGLPRGVLLFRDELAGWWNAFGRYSQGGGEREMWLEAHDGNSWSSERVKFGNDPVEVPALAVSIVGGTQPAKIRELLSGPADGLVERFLWFWPKFEGTETPTKPVLTGPCIGALKRLRSLDFERGEGDALKPRVVPLTSQALGLLSKFKARANEEARFADEQEAGAIGKADKQVIRLALVLEFMLWAATDEAPEPKAISERSIKGALILWNDYFKHHLRLVVGTDGGRAIGAARDLAQWILDNEVAEFTRTQVCRNAGRKSLRASKDAQAAIDELIEADWLFPNFSRSGGRKGRQKQEYIVNPHVHAGRFRAY</sequence>
<proteinExistence type="predicted"/>